<dbReference type="Proteomes" id="UP000196205">
    <property type="component" value="Chromosome"/>
</dbReference>
<dbReference type="Pfam" id="PF22022">
    <property type="entry name" value="Phage_int_M"/>
    <property type="match status" value="1"/>
</dbReference>
<comment type="similarity">
    <text evidence="1">Belongs to the 'phage' integrase family.</text>
</comment>
<dbReference type="AlphaFoldDB" id="A0A1Y0XVX1"/>
<dbReference type="InterPro" id="IPR053876">
    <property type="entry name" value="Phage_int_M"/>
</dbReference>
<protein>
    <recommendedName>
        <fullName evidence="10">Integrase</fullName>
    </recommendedName>
</protein>
<dbReference type="GO" id="GO:0003677">
    <property type="term" value="F:DNA binding"/>
    <property type="evidence" value="ECO:0007669"/>
    <property type="project" value="UniProtKB-UniRule"/>
</dbReference>
<dbReference type="InterPro" id="IPR010998">
    <property type="entry name" value="Integrase_recombinase_N"/>
</dbReference>
<evidence type="ECO:0000313" key="9">
    <source>
        <dbReference type="Proteomes" id="UP000196205"/>
    </source>
</evidence>
<evidence type="ECO:0000256" key="1">
    <source>
        <dbReference type="ARBA" id="ARBA00008857"/>
    </source>
</evidence>
<name>A0A1Y0XVX1_ACEPA</name>
<dbReference type="InterPro" id="IPR050808">
    <property type="entry name" value="Phage_Integrase"/>
</dbReference>
<dbReference type="GO" id="GO:0015074">
    <property type="term" value="P:DNA integration"/>
    <property type="evidence" value="ECO:0007669"/>
    <property type="project" value="UniProtKB-KW"/>
</dbReference>
<dbReference type="PROSITE" id="PS51898">
    <property type="entry name" value="TYR_RECOMBINASE"/>
    <property type="match status" value="1"/>
</dbReference>
<dbReference type="Gene3D" id="1.10.150.130">
    <property type="match status" value="1"/>
</dbReference>
<dbReference type="InterPro" id="IPR011010">
    <property type="entry name" value="DNA_brk_join_enz"/>
</dbReference>
<dbReference type="GO" id="GO:0006310">
    <property type="term" value="P:DNA recombination"/>
    <property type="evidence" value="ECO:0007669"/>
    <property type="project" value="UniProtKB-KW"/>
</dbReference>
<dbReference type="InterPro" id="IPR013762">
    <property type="entry name" value="Integrase-like_cat_sf"/>
</dbReference>
<dbReference type="InterPro" id="IPR044068">
    <property type="entry name" value="CB"/>
</dbReference>
<accession>A0A1Y0XVX1</accession>
<keyword evidence="2" id="KW-0229">DNA integration</keyword>
<dbReference type="PROSITE" id="PS51900">
    <property type="entry name" value="CB"/>
    <property type="match status" value="1"/>
</dbReference>
<feature type="domain" description="Core-binding (CB)" evidence="7">
    <location>
        <begin position="64"/>
        <end position="143"/>
    </location>
</feature>
<evidence type="ECO:0000256" key="5">
    <source>
        <dbReference type="PROSITE-ProRule" id="PRU01248"/>
    </source>
</evidence>
<organism evidence="8 9">
    <name type="scientific">Acetobacter pasteurianus subsp. pasteurianus</name>
    <dbReference type="NCBI Taxonomy" id="481145"/>
    <lineage>
        <taxon>Bacteria</taxon>
        <taxon>Pseudomonadati</taxon>
        <taxon>Pseudomonadota</taxon>
        <taxon>Alphaproteobacteria</taxon>
        <taxon>Acetobacterales</taxon>
        <taxon>Acetobacteraceae</taxon>
        <taxon>Acetobacter</taxon>
    </lineage>
</organism>
<dbReference type="EMBL" id="CP021509">
    <property type="protein sequence ID" value="ARW47059.1"/>
    <property type="molecule type" value="Genomic_DNA"/>
</dbReference>
<dbReference type="PANTHER" id="PTHR30629">
    <property type="entry name" value="PROPHAGE INTEGRASE"/>
    <property type="match status" value="1"/>
</dbReference>
<evidence type="ECO:0008006" key="10">
    <source>
        <dbReference type="Google" id="ProtNLM"/>
    </source>
</evidence>
<dbReference type="SUPFAM" id="SSF56349">
    <property type="entry name" value="DNA breaking-rejoining enzymes"/>
    <property type="match status" value="1"/>
</dbReference>
<dbReference type="InterPro" id="IPR002104">
    <property type="entry name" value="Integrase_catalytic"/>
</dbReference>
<dbReference type="PANTHER" id="PTHR30629:SF2">
    <property type="entry name" value="PROPHAGE INTEGRASE INTS-RELATED"/>
    <property type="match status" value="1"/>
</dbReference>
<evidence type="ECO:0000256" key="4">
    <source>
        <dbReference type="ARBA" id="ARBA00023172"/>
    </source>
</evidence>
<sequence length="354" mass="40227">MARIHLKYVQTTLKEREVYFYFRRRGYPRIRLPGYPGSKEFMAAYQKALATEREQVGASRTIPRSMKALAIAWRASSQFKGLTAASQKTYNRLIENFLERHGHKAAATAEPRHILAILESMSDTPAQANALRNVLRQMFQYAFERGWRQDNPVKDIKKLKYRKNPFPTWSEEDIRIFENFWPIGSRARLALALFLYTGQRRSDVIRMGPARVKNGSIEVVQIKTGKYLLIPMHPDLAEVLSAHEHSGEAFLITQTGQPFASGNAFYNWFKECAIKAGVQAKLGPHGLRKAAARRLAEAGCTPSEIQAITGHNTLSEVERYTREANQKLLAESAWKKLGSMSPERSKKGMKKEGV</sequence>
<proteinExistence type="inferred from homology"/>
<evidence type="ECO:0000259" key="6">
    <source>
        <dbReference type="PROSITE" id="PS51898"/>
    </source>
</evidence>
<feature type="domain" description="Tyr recombinase" evidence="6">
    <location>
        <begin position="163"/>
        <end position="333"/>
    </location>
</feature>
<evidence type="ECO:0000256" key="3">
    <source>
        <dbReference type="ARBA" id="ARBA00023125"/>
    </source>
</evidence>
<dbReference type="Gene3D" id="1.10.443.10">
    <property type="entry name" value="Intergrase catalytic core"/>
    <property type="match status" value="1"/>
</dbReference>
<gene>
    <name evidence="8" type="ORF">S1001342_00702</name>
</gene>
<keyword evidence="3 5" id="KW-0238">DNA-binding</keyword>
<evidence type="ECO:0000259" key="7">
    <source>
        <dbReference type="PROSITE" id="PS51900"/>
    </source>
</evidence>
<evidence type="ECO:0000313" key="8">
    <source>
        <dbReference type="EMBL" id="ARW47059.1"/>
    </source>
</evidence>
<keyword evidence="4" id="KW-0233">DNA recombination</keyword>
<dbReference type="OrthoDB" id="7873969at2"/>
<dbReference type="RefSeq" id="WP_087651494.1">
    <property type="nucleotide sequence ID" value="NZ_CP021509.1"/>
</dbReference>
<dbReference type="Pfam" id="PF00589">
    <property type="entry name" value="Phage_integrase"/>
    <property type="match status" value="1"/>
</dbReference>
<evidence type="ECO:0000256" key="2">
    <source>
        <dbReference type="ARBA" id="ARBA00022908"/>
    </source>
</evidence>
<reference evidence="8 9" key="1">
    <citation type="submission" date="2017-05" db="EMBL/GenBank/DDBJ databases">
        <title>Genome sequence of Acetobacter pasteurianus subsp. pasteurianus strain SRCM101342.</title>
        <authorList>
            <person name="Cho S.H."/>
        </authorList>
    </citation>
    <scope>NUCLEOTIDE SEQUENCE [LARGE SCALE GENOMIC DNA]</scope>
    <source>
        <strain evidence="8 9">SRCM101342</strain>
    </source>
</reference>